<feature type="transmembrane region" description="Helical" evidence="14">
    <location>
        <begin position="98"/>
        <end position="120"/>
    </location>
</feature>
<sequence length="317" mass="36087">MELENQTSVQDFILLGFPTVRELQILLFVIFLIIYVITLLEHIVIITLIRTNSQLQKPMYFFLSHLSFLETWYISVTVPKLLVNFLAKNKSISYEGCMAQLFFFISLVCAECVLLSVMAYDRCVAICNPLRYSVVMSSQFCLQLAVASWFIGFLISIIKVFFISRLSFCGPNIINHFFCDISPLLNLSCTDRTVAEMVDFVFALIILIIPLSLTIGFYVCIIGTILRIPTAQGKRKAFSTCASHLAVVVIFYSATLFMYARPRSIHSFDLNKLVSVAYTIVTPTLNPCIYCLRNREVQEALRKILSRNDTIVMPSDH</sequence>
<keyword evidence="16" id="KW-1185">Reference proteome</keyword>
<dbReference type="GeneID" id="140708084"/>
<keyword evidence="5 14" id="KW-0552">Olfaction</keyword>
<dbReference type="PROSITE" id="PS50262">
    <property type="entry name" value="G_PROTEIN_RECEP_F1_2"/>
    <property type="match status" value="1"/>
</dbReference>
<keyword evidence="4 13" id="KW-0812">Transmembrane</keyword>
<feature type="transmembrane region" description="Helical" evidence="14">
    <location>
        <begin position="140"/>
        <end position="162"/>
    </location>
</feature>
<feature type="transmembrane region" description="Helical" evidence="14">
    <location>
        <begin position="60"/>
        <end position="78"/>
    </location>
</feature>
<reference evidence="17" key="1">
    <citation type="submission" date="2025-08" db="UniProtKB">
        <authorList>
            <consortium name="RefSeq"/>
        </authorList>
    </citation>
    <scope>IDENTIFICATION</scope>
</reference>
<dbReference type="Proteomes" id="UP001652642">
    <property type="component" value="Chromosome 6"/>
</dbReference>
<dbReference type="RefSeq" id="XP_072859040.1">
    <property type="nucleotide sequence ID" value="XM_073002939.1"/>
</dbReference>
<dbReference type="PRINTS" id="PR00245">
    <property type="entry name" value="OLFACTORYR"/>
</dbReference>
<dbReference type="PROSITE" id="PS00237">
    <property type="entry name" value="G_PROTEIN_RECEP_F1_1"/>
    <property type="match status" value="1"/>
</dbReference>
<evidence type="ECO:0000256" key="2">
    <source>
        <dbReference type="ARBA" id="ARBA00022475"/>
    </source>
</evidence>
<evidence type="ECO:0000256" key="14">
    <source>
        <dbReference type="RuleBase" id="RU363047"/>
    </source>
</evidence>
<dbReference type="InterPro" id="IPR017452">
    <property type="entry name" value="GPCR_Rhodpsn_7TM"/>
</dbReference>
<comment type="similarity">
    <text evidence="13">Belongs to the G-protein coupled receptor 1 family.</text>
</comment>
<keyword evidence="8 14" id="KW-0472">Membrane</keyword>
<evidence type="ECO:0000256" key="1">
    <source>
        <dbReference type="ARBA" id="ARBA00004651"/>
    </source>
</evidence>
<keyword evidence="7 13" id="KW-0297">G-protein coupled receptor</keyword>
<gene>
    <name evidence="17" type="primary">LOC140708084</name>
</gene>
<evidence type="ECO:0000256" key="10">
    <source>
        <dbReference type="ARBA" id="ARBA00023170"/>
    </source>
</evidence>
<feature type="transmembrane region" description="Helical" evidence="14">
    <location>
        <begin position="272"/>
        <end position="292"/>
    </location>
</feature>
<evidence type="ECO:0000259" key="15">
    <source>
        <dbReference type="PROSITE" id="PS50262"/>
    </source>
</evidence>
<dbReference type="PANTHER" id="PTHR24242:SF359">
    <property type="entry name" value="ODORANT RECEPTOR-RELATED"/>
    <property type="match status" value="1"/>
</dbReference>
<feature type="domain" description="G-protein coupled receptors family 1 profile" evidence="15">
    <location>
        <begin position="41"/>
        <end position="290"/>
    </location>
</feature>
<dbReference type="InterPro" id="IPR050939">
    <property type="entry name" value="Olfactory_GPCR1"/>
</dbReference>
<feature type="transmembrane region" description="Helical" evidence="14">
    <location>
        <begin position="200"/>
        <end position="226"/>
    </location>
</feature>
<evidence type="ECO:0000256" key="3">
    <source>
        <dbReference type="ARBA" id="ARBA00022606"/>
    </source>
</evidence>
<evidence type="ECO:0000256" key="6">
    <source>
        <dbReference type="ARBA" id="ARBA00022989"/>
    </source>
</evidence>
<keyword evidence="10 13" id="KW-0675">Receptor</keyword>
<dbReference type="PANTHER" id="PTHR24242">
    <property type="entry name" value="G-PROTEIN COUPLED RECEPTOR"/>
    <property type="match status" value="1"/>
</dbReference>
<proteinExistence type="inferred from homology"/>
<dbReference type="InterPro" id="IPR000725">
    <property type="entry name" value="Olfact_rcpt"/>
</dbReference>
<dbReference type="Pfam" id="PF13853">
    <property type="entry name" value="7tm_4"/>
    <property type="match status" value="1"/>
</dbReference>
<name>A0ABM5GN03_9SAUR</name>
<comment type="subcellular location">
    <subcellularLocation>
        <location evidence="1 14">Cell membrane</location>
        <topology evidence="1 14">Multi-pass membrane protein</topology>
    </subcellularLocation>
</comment>
<dbReference type="Gene3D" id="1.20.1070.10">
    <property type="entry name" value="Rhodopsin 7-helix transmembrane proteins"/>
    <property type="match status" value="1"/>
</dbReference>
<dbReference type="PRINTS" id="PR00237">
    <property type="entry name" value="GPCRRHODOPSN"/>
</dbReference>
<accession>A0ABM5GN03</accession>
<evidence type="ECO:0000256" key="11">
    <source>
        <dbReference type="ARBA" id="ARBA00023180"/>
    </source>
</evidence>
<keyword evidence="6 14" id="KW-1133">Transmembrane helix</keyword>
<keyword evidence="11" id="KW-0325">Glycoprotein</keyword>
<keyword evidence="9" id="KW-1015">Disulfide bond</keyword>
<evidence type="ECO:0000256" key="4">
    <source>
        <dbReference type="ARBA" id="ARBA00022692"/>
    </source>
</evidence>
<feature type="transmembrane region" description="Helical" evidence="14">
    <location>
        <begin position="25"/>
        <end position="48"/>
    </location>
</feature>
<protein>
    <recommendedName>
        <fullName evidence="14">Olfactory receptor</fullName>
    </recommendedName>
</protein>
<organism evidence="16 17">
    <name type="scientific">Pogona vitticeps</name>
    <name type="common">central bearded dragon</name>
    <dbReference type="NCBI Taxonomy" id="103695"/>
    <lineage>
        <taxon>Eukaryota</taxon>
        <taxon>Metazoa</taxon>
        <taxon>Chordata</taxon>
        <taxon>Craniata</taxon>
        <taxon>Vertebrata</taxon>
        <taxon>Euteleostomi</taxon>
        <taxon>Lepidosauria</taxon>
        <taxon>Squamata</taxon>
        <taxon>Bifurcata</taxon>
        <taxon>Unidentata</taxon>
        <taxon>Episquamata</taxon>
        <taxon>Toxicofera</taxon>
        <taxon>Iguania</taxon>
        <taxon>Acrodonta</taxon>
        <taxon>Agamidae</taxon>
        <taxon>Amphibolurinae</taxon>
        <taxon>Pogona</taxon>
    </lineage>
</organism>
<evidence type="ECO:0000256" key="7">
    <source>
        <dbReference type="ARBA" id="ARBA00023040"/>
    </source>
</evidence>
<evidence type="ECO:0000313" key="16">
    <source>
        <dbReference type="Proteomes" id="UP001652642"/>
    </source>
</evidence>
<dbReference type="InterPro" id="IPR000276">
    <property type="entry name" value="GPCR_Rhodpsn"/>
</dbReference>
<keyword evidence="3 14" id="KW-0716">Sensory transduction</keyword>
<dbReference type="CDD" id="cd15224">
    <property type="entry name" value="7tmA_OR6B-like"/>
    <property type="match status" value="1"/>
</dbReference>
<dbReference type="SUPFAM" id="SSF81321">
    <property type="entry name" value="Family A G protein-coupled receptor-like"/>
    <property type="match status" value="1"/>
</dbReference>
<evidence type="ECO:0000313" key="17">
    <source>
        <dbReference type="RefSeq" id="XP_072859040.1"/>
    </source>
</evidence>
<keyword evidence="12 13" id="KW-0807">Transducer</keyword>
<evidence type="ECO:0000256" key="12">
    <source>
        <dbReference type="ARBA" id="ARBA00023224"/>
    </source>
</evidence>
<keyword evidence="2 14" id="KW-1003">Cell membrane</keyword>
<evidence type="ECO:0000256" key="5">
    <source>
        <dbReference type="ARBA" id="ARBA00022725"/>
    </source>
</evidence>
<evidence type="ECO:0000256" key="9">
    <source>
        <dbReference type="ARBA" id="ARBA00023157"/>
    </source>
</evidence>
<evidence type="ECO:0000256" key="13">
    <source>
        <dbReference type="RuleBase" id="RU000688"/>
    </source>
</evidence>
<feature type="transmembrane region" description="Helical" evidence="14">
    <location>
        <begin position="238"/>
        <end position="260"/>
    </location>
</feature>
<evidence type="ECO:0000256" key="8">
    <source>
        <dbReference type="ARBA" id="ARBA00023136"/>
    </source>
</evidence>